<keyword evidence="2" id="KW-1185">Reference proteome</keyword>
<evidence type="ECO:0000313" key="2">
    <source>
        <dbReference type="Proteomes" id="UP001202052"/>
    </source>
</evidence>
<gene>
    <name evidence="1" type="ORF">M4438_29725</name>
</gene>
<dbReference type="Proteomes" id="UP001202052">
    <property type="component" value="Unassembled WGS sequence"/>
</dbReference>
<dbReference type="RefSeq" id="WP_249492434.1">
    <property type="nucleotide sequence ID" value="NZ_JAMCCK010000046.1"/>
</dbReference>
<proteinExistence type="predicted"/>
<reference evidence="1 2" key="1">
    <citation type="submission" date="2022-05" db="EMBL/GenBank/DDBJ databases">
        <title>Genome Resource of Streptomyces lavenduligriseus GA1-1, a Strain with Broad-Spectrum Antifungal Activity against Phytopathogenic Fungi.</title>
        <authorList>
            <person name="Qi D."/>
        </authorList>
    </citation>
    <scope>NUCLEOTIDE SEQUENCE [LARGE SCALE GENOMIC DNA]</scope>
    <source>
        <strain evidence="1 2">GA1-1</strain>
    </source>
</reference>
<comment type="caution">
    <text evidence="1">The sequence shown here is derived from an EMBL/GenBank/DDBJ whole genome shotgun (WGS) entry which is preliminary data.</text>
</comment>
<name>A0ABT0P212_9ACTN</name>
<evidence type="ECO:0000313" key="1">
    <source>
        <dbReference type="EMBL" id="MCL3997628.1"/>
    </source>
</evidence>
<sequence>MPRLLRAAAEREVAKGARFVEAAVPPGNTGTEACEQLARWYGAHAHREPLCPSSWFPGGDHDGNLHRIGPLHGSS</sequence>
<protein>
    <submittedName>
        <fullName evidence="1">Uncharacterized protein</fullName>
    </submittedName>
</protein>
<accession>A0ABT0P212</accession>
<dbReference type="EMBL" id="JAMCCK010000046">
    <property type="protein sequence ID" value="MCL3997628.1"/>
    <property type="molecule type" value="Genomic_DNA"/>
</dbReference>
<organism evidence="1 2">
    <name type="scientific">Streptomyces lavenduligriseus</name>
    <dbReference type="NCBI Taxonomy" id="67315"/>
    <lineage>
        <taxon>Bacteria</taxon>
        <taxon>Bacillati</taxon>
        <taxon>Actinomycetota</taxon>
        <taxon>Actinomycetes</taxon>
        <taxon>Kitasatosporales</taxon>
        <taxon>Streptomycetaceae</taxon>
        <taxon>Streptomyces</taxon>
    </lineage>
</organism>